<dbReference type="RefSeq" id="WP_200501585.1">
    <property type="nucleotide sequence ID" value="NZ_JAEDAJ010000002.1"/>
</dbReference>
<sequence>MTTTTASRWRLLPMHPRDPHEEGRAGSSLELFFDLVFVIAVSIAGVQLHHALAESHVAGGVGHYAMALFAIWWAWMNFTWFATSFDTDDWLYRVLTIAQMGGVMVVAAGIGPVFEHDSFGVMIAGYVVMRLSMVVQWLRAAATPSSTGEARRAALHYAVGIAIVQALWVLMLLLPHGLLIPAAIFLILAEISVPVIAEQRGRTPWHPEHITERYGGFTLILLGESLLASSHAIIEARDAEVPLADLVPLGAMCLIVTAALWWIYFWPPHHEAIGSLRSSLLYGYGHYVIFAAAGAFSVGVELEVDVAMGESEIGPTAAAYAVSLPIAIFLVGMWCVVIRRSADAVVSTSIALAVLVVLIDPLVPLPIALTTIVMVLLVAVMVWRRPRTSAR</sequence>
<dbReference type="PANTHER" id="PTHR36840:SF1">
    <property type="entry name" value="BLL5714 PROTEIN"/>
    <property type="match status" value="1"/>
</dbReference>
<feature type="transmembrane region" description="Helical" evidence="1">
    <location>
        <begin position="365"/>
        <end position="383"/>
    </location>
</feature>
<dbReference type="Pfam" id="PF06772">
    <property type="entry name" value="LtrA"/>
    <property type="match status" value="1"/>
</dbReference>
<name>A0ABS1B8G5_9MICO</name>
<feature type="transmembrane region" description="Helical" evidence="1">
    <location>
        <begin position="279"/>
        <end position="298"/>
    </location>
</feature>
<feature type="transmembrane region" description="Helical" evidence="1">
    <location>
        <begin position="179"/>
        <end position="197"/>
    </location>
</feature>
<proteinExistence type="predicted"/>
<feature type="transmembrane region" description="Helical" evidence="1">
    <location>
        <begin position="318"/>
        <end position="337"/>
    </location>
</feature>
<organism evidence="2 3">
    <name type="scientific">Brachybacterium halotolerans</name>
    <dbReference type="NCBI Taxonomy" id="2795215"/>
    <lineage>
        <taxon>Bacteria</taxon>
        <taxon>Bacillati</taxon>
        <taxon>Actinomycetota</taxon>
        <taxon>Actinomycetes</taxon>
        <taxon>Micrococcales</taxon>
        <taxon>Dermabacteraceae</taxon>
        <taxon>Brachybacterium</taxon>
    </lineage>
</organism>
<reference evidence="2 3" key="1">
    <citation type="submission" date="2020-12" db="EMBL/GenBank/DDBJ databases">
        <title>Brachybacterium sp. MASK1Z-5, whole genome shotgun sequence.</title>
        <authorList>
            <person name="Tuo L."/>
        </authorList>
    </citation>
    <scope>NUCLEOTIDE SEQUENCE [LARGE SCALE GENOMIC DNA]</scope>
    <source>
        <strain evidence="2 3">MASK1Z-5</strain>
    </source>
</reference>
<feature type="transmembrane region" description="Helical" evidence="1">
    <location>
        <begin position="64"/>
        <end position="83"/>
    </location>
</feature>
<evidence type="ECO:0000256" key="1">
    <source>
        <dbReference type="SAM" id="Phobius"/>
    </source>
</evidence>
<feature type="transmembrane region" description="Helical" evidence="1">
    <location>
        <begin position="344"/>
        <end position="359"/>
    </location>
</feature>
<comment type="caution">
    <text evidence="2">The sequence shown here is derived from an EMBL/GenBank/DDBJ whole genome shotgun (WGS) entry which is preliminary data.</text>
</comment>
<feature type="transmembrane region" description="Helical" evidence="1">
    <location>
        <begin position="90"/>
        <end position="113"/>
    </location>
</feature>
<keyword evidence="1" id="KW-0472">Membrane</keyword>
<feature type="transmembrane region" description="Helical" evidence="1">
    <location>
        <begin position="119"/>
        <end position="142"/>
    </location>
</feature>
<dbReference type="EMBL" id="JAEDAJ010000002">
    <property type="protein sequence ID" value="MBK0330946.1"/>
    <property type="molecule type" value="Genomic_DNA"/>
</dbReference>
<dbReference type="Proteomes" id="UP000612352">
    <property type="component" value="Unassembled WGS sequence"/>
</dbReference>
<feature type="transmembrane region" description="Helical" evidence="1">
    <location>
        <begin position="154"/>
        <end position="173"/>
    </location>
</feature>
<dbReference type="PANTHER" id="PTHR36840">
    <property type="entry name" value="BLL5714 PROTEIN"/>
    <property type="match status" value="1"/>
</dbReference>
<protein>
    <submittedName>
        <fullName evidence="2">Low temperature requirement protein A</fullName>
    </submittedName>
</protein>
<keyword evidence="1" id="KW-0812">Transmembrane</keyword>
<feature type="transmembrane region" description="Helical" evidence="1">
    <location>
        <begin position="217"/>
        <end position="234"/>
    </location>
</feature>
<feature type="transmembrane region" description="Helical" evidence="1">
    <location>
        <begin position="246"/>
        <end position="267"/>
    </location>
</feature>
<evidence type="ECO:0000313" key="3">
    <source>
        <dbReference type="Proteomes" id="UP000612352"/>
    </source>
</evidence>
<keyword evidence="3" id="KW-1185">Reference proteome</keyword>
<keyword evidence="1" id="KW-1133">Transmembrane helix</keyword>
<evidence type="ECO:0000313" key="2">
    <source>
        <dbReference type="EMBL" id="MBK0330946.1"/>
    </source>
</evidence>
<gene>
    <name evidence="2" type="ORF">I8D64_05960</name>
</gene>
<feature type="transmembrane region" description="Helical" evidence="1">
    <location>
        <begin position="31"/>
        <end position="52"/>
    </location>
</feature>
<accession>A0ABS1B8G5</accession>
<dbReference type="InterPro" id="IPR010640">
    <property type="entry name" value="Low_temperature_requirement_A"/>
</dbReference>